<dbReference type="InterPro" id="IPR027417">
    <property type="entry name" value="P-loop_NTPase"/>
</dbReference>
<comment type="caution">
    <text evidence="8">The sequence shown here is derived from an EMBL/GenBank/DDBJ whole genome shotgun (WGS) entry which is preliminary data.</text>
</comment>
<gene>
    <name evidence="8" type="ORF">BASA50_002294</name>
</gene>
<comment type="catalytic activity">
    <reaction evidence="5">
        <text>uridine + ATP = UMP + ADP + H(+)</text>
        <dbReference type="Rhea" id="RHEA:16825"/>
        <dbReference type="ChEBI" id="CHEBI:15378"/>
        <dbReference type="ChEBI" id="CHEBI:16704"/>
        <dbReference type="ChEBI" id="CHEBI:30616"/>
        <dbReference type="ChEBI" id="CHEBI:57865"/>
        <dbReference type="ChEBI" id="CHEBI:456216"/>
        <dbReference type="EC" id="2.7.1.48"/>
    </reaction>
</comment>
<evidence type="ECO:0000313" key="8">
    <source>
        <dbReference type="EMBL" id="KAH6600472.1"/>
    </source>
</evidence>
<dbReference type="Gene3D" id="3.40.50.300">
    <property type="entry name" value="P-loop containing nucleotide triphosphate hydrolases"/>
    <property type="match status" value="1"/>
</dbReference>
<dbReference type="InterPro" id="IPR006083">
    <property type="entry name" value="PRK/URK"/>
</dbReference>
<name>A0ABQ8FLX8_9FUNG</name>
<dbReference type="NCBIfam" id="TIGR00235">
    <property type="entry name" value="udk"/>
    <property type="match status" value="1"/>
</dbReference>
<comment type="pathway">
    <text evidence="1 5">Pyrimidine metabolism; UMP biosynthesis via salvage pathway; UMP from uridine: step 1/1.</text>
</comment>
<accession>A0ABQ8FLX8</accession>
<dbReference type="PANTHER" id="PTHR10285">
    <property type="entry name" value="URIDINE KINASE"/>
    <property type="match status" value="1"/>
</dbReference>
<comment type="similarity">
    <text evidence="5">Belongs to the uridine kinase family.</text>
</comment>
<evidence type="ECO:0000256" key="3">
    <source>
        <dbReference type="ARBA" id="ARBA00022741"/>
    </source>
</evidence>
<dbReference type="NCBIfam" id="NF004018">
    <property type="entry name" value="PRK05480.1"/>
    <property type="match status" value="1"/>
</dbReference>
<dbReference type="CDD" id="cd02023">
    <property type="entry name" value="UMPK"/>
    <property type="match status" value="1"/>
</dbReference>
<proteinExistence type="inferred from homology"/>
<dbReference type="Proteomes" id="UP001648503">
    <property type="component" value="Unassembled WGS sequence"/>
</dbReference>
<organism evidence="8 9">
    <name type="scientific">Batrachochytrium salamandrivorans</name>
    <dbReference type="NCBI Taxonomy" id="1357716"/>
    <lineage>
        <taxon>Eukaryota</taxon>
        <taxon>Fungi</taxon>
        <taxon>Fungi incertae sedis</taxon>
        <taxon>Chytridiomycota</taxon>
        <taxon>Chytridiomycota incertae sedis</taxon>
        <taxon>Chytridiomycetes</taxon>
        <taxon>Rhizophydiales</taxon>
        <taxon>Rhizophydiales incertae sedis</taxon>
        <taxon>Batrachochytrium</taxon>
    </lineage>
</organism>
<evidence type="ECO:0000313" key="9">
    <source>
        <dbReference type="Proteomes" id="UP001648503"/>
    </source>
</evidence>
<dbReference type="SUPFAM" id="SSF52540">
    <property type="entry name" value="P-loop containing nucleoside triphosphate hydrolases"/>
    <property type="match status" value="1"/>
</dbReference>
<dbReference type="PRINTS" id="PR00988">
    <property type="entry name" value="URIDINKINASE"/>
</dbReference>
<evidence type="ECO:0000256" key="2">
    <source>
        <dbReference type="ARBA" id="ARBA00022679"/>
    </source>
</evidence>
<evidence type="ECO:0000259" key="7">
    <source>
        <dbReference type="Pfam" id="PF14681"/>
    </source>
</evidence>
<dbReference type="InterPro" id="IPR029057">
    <property type="entry name" value="PRTase-like"/>
</dbReference>
<evidence type="ECO:0000256" key="4">
    <source>
        <dbReference type="ARBA" id="ARBA00022777"/>
    </source>
</evidence>
<keyword evidence="4 5" id="KW-0418">Kinase</keyword>
<dbReference type="InterPro" id="IPR000836">
    <property type="entry name" value="PRTase_dom"/>
</dbReference>
<dbReference type="EMBL" id="JAFCIX010000035">
    <property type="protein sequence ID" value="KAH6600472.1"/>
    <property type="molecule type" value="Genomic_DNA"/>
</dbReference>
<evidence type="ECO:0000259" key="6">
    <source>
        <dbReference type="Pfam" id="PF00485"/>
    </source>
</evidence>
<evidence type="ECO:0000256" key="5">
    <source>
        <dbReference type="RuleBase" id="RU003825"/>
    </source>
</evidence>
<protein>
    <recommendedName>
        <fullName evidence="5">Uridine kinase</fullName>
        <ecNumber evidence="5">2.7.1.48</ecNumber>
    </recommendedName>
</protein>
<sequence length="497" mass="55395">MQQPTACQPALMQAHTAANTVEIKNQGRLKLDKTDNSGSYLSPLGRFPWFDVTGHATKPYIIGIAGGSASGKTSVSQRIIKQLKVPWVVLICMDSFYKSLSPEEIESAHRSEHDFDHPDAFDHDLLFETLTNLKKGIKVDVPIYDFATHSRLKKTTSIYGANVIIFEGILSLHDQRVRDVMDLKIFVDADDDIRLSRRLRRDIAERGRNVHGVLSQYSRFVKPSFDLFIYPTLRFADVILPRGLDNVAAIDVITKHVIHQLNERGLVLRSALVQSSPFDPNSPQIKLLDQRPQLRALHTIIRDKNTSRDDFVFYSERVSSLVIERALSELPFIDLNILTPTGIAYHGKALSDSVCSVSMIRGGASIQQALRQAVKDIPLGQILIQTDPKTGEPQLHSFHLPKDIAQRHVILGDAQIATGAAAMMAIRVLIEHHISQERIIFVTIIASPVGIQSIIRAFPGVRIVTSAIDVELSDKLHVVPGFGNFGDQYFGTLKDQD</sequence>
<dbReference type="SUPFAM" id="SSF53271">
    <property type="entry name" value="PRTase-like"/>
    <property type="match status" value="1"/>
</dbReference>
<keyword evidence="3 5" id="KW-0547">Nucleotide-binding</keyword>
<dbReference type="InterPro" id="IPR000764">
    <property type="entry name" value="Uridine_kinase-like"/>
</dbReference>
<dbReference type="Gene3D" id="3.40.50.2020">
    <property type="match status" value="1"/>
</dbReference>
<dbReference type="Pfam" id="PF00485">
    <property type="entry name" value="PRK"/>
    <property type="match status" value="1"/>
</dbReference>
<feature type="domain" description="Phosphoribosyltransferase" evidence="7">
    <location>
        <begin position="290"/>
        <end position="492"/>
    </location>
</feature>
<comment type="catalytic activity">
    <reaction evidence="5">
        <text>cytidine + ATP = CMP + ADP + H(+)</text>
        <dbReference type="Rhea" id="RHEA:24674"/>
        <dbReference type="ChEBI" id="CHEBI:15378"/>
        <dbReference type="ChEBI" id="CHEBI:17562"/>
        <dbReference type="ChEBI" id="CHEBI:30616"/>
        <dbReference type="ChEBI" id="CHEBI:60377"/>
        <dbReference type="ChEBI" id="CHEBI:456216"/>
        <dbReference type="EC" id="2.7.1.48"/>
    </reaction>
</comment>
<keyword evidence="5" id="KW-0067">ATP-binding</keyword>
<evidence type="ECO:0000256" key="1">
    <source>
        <dbReference type="ARBA" id="ARBA00004690"/>
    </source>
</evidence>
<dbReference type="EC" id="2.7.1.48" evidence="5"/>
<dbReference type="CDD" id="cd06223">
    <property type="entry name" value="PRTases_typeI"/>
    <property type="match status" value="1"/>
</dbReference>
<keyword evidence="2 5" id="KW-0808">Transferase</keyword>
<feature type="domain" description="Phosphoribulokinase/uridine kinase" evidence="6">
    <location>
        <begin position="61"/>
        <end position="246"/>
    </location>
</feature>
<reference evidence="8 9" key="1">
    <citation type="submission" date="2021-02" db="EMBL/GenBank/DDBJ databases">
        <title>Variation within the Batrachochytrium salamandrivorans European outbreak.</title>
        <authorList>
            <person name="Kelly M."/>
            <person name="Pasmans F."/>
            <person name="Shea T.P."/>
            <person name="Munoz J.F."/>
            <person name="Carranza S."/>
            <person name="Cuomo C.A."/>
            <person name="Martel A."/>
        </authorList>
    </citation>
    <scope>NUCLEOTIDE SEQUENCE [LARGE SCALE GENOMIC DNA]</scope>
    <source>
        <strain evidence="8 9">AMFP18/2</strain>
    </source>
</reference>
<dbReference type="Pfam" id="PF14681">
    <property type="entry name" value="UPRTase"/>
    <property type="match status" value="1"/>
</dbReference>
<keyword evidence="9" id="KW-1185">Reference proteome</keyword>
<comment type="pathway">
    <text evidence="5">Pyrimidine metabolism; CTP biosynthesis via salvage pathway; CTP from cytidine: step 1/3.</text>
</comment>